<feature type="region of interest" description="Disordered" evidence="1">
    <location>
        <begin position="88"/>
        <end position="113"/>
    </location>
</feature>
<gene>
    <name evidence="3" type="ORF">MNBD_PLANCTO03-620</name>
</gene>
<dbReference type="InterPro" id="IPR007138">
    <property type="entry name" value="ABM_dom"/>
</dbReference>
<dbReference type="PROSITE" id="PS51725">
    <property type="entry name" value="ABM"/>
    <property type="match status" value="1"/>
</dbReference>
<protein>
    <recommendedName>
        <fullName evidence="2">ABM domain-containing protein</fullName>
    </recommendedName>
</protein>
<evidence type="ECO:0000259" key="2">
    <source>
        <dbReference type="PROSITE" id="PS51725"/>
    </source>
</evidence>
<organism evidence="3">
    <name type="scientific">hydrothermal vent metagenome</name>
    <dbReference type="NCBI Taxonomy" id="652676"/>
    <lineage>
        <taxon>unclassified sequences</taxon>
        <taxon>metagenomes</taxon>
        <taxon>ecological metagenomes</taxon>
    </lineage>
</organism>
<reference evidence="3" key="1">
    <citation type="submission" date="2018-06" db="EMBL/GenBank/DDBJ databases">
        <authorList>
            <person name="Zhirakovskaya E."/>
        </authorList>
    </citation>
    <scope>NUCLEOTIDE SEQUENCE</scope>
</reference>
<dbReference type="Gene3D" id="3.30.70.100">
    <property type="match status" value="1"/>
</dbReference>
<accession>A0A3B1DZ70</accession>
<name>A0A3B1DZ70_9ZZZZ</name>
<dbReference type="AlphaFoldDB" id="A0A3B1DZ70"/>
<dbReference type="InterPro" id="IPR011008">
    <property type="entry name" value="Dimeric_a/b-barrel"/>
</dbReference>
<feature type="domain" description="ABM" evidence="2">
    <location>
        <begin position="2"/>
        <end position="91"/>
    </location>
</feature>
<sequence>MITVGMDYKIVPGKDEEFLAVFKKVVGIMAEMPGHTKTHIYRDVDAEHDYLIVSEWTDKSEFDAFIASDRFKGVASWGKEHVLRARPTHEVYGSETPPPSEAASGCPMHNAGS</sequence>
<evidence type="ECO:0000313" key="3">
    <source>
        <dbReference type="EMBL" id="VAX41658.1"/>
    </source>
</evidence>
<dbReference type="Pfam" id="PF03992">
    <property type="entry name" value="ABM"/>
    <property type="match status" value="1"/>
</dbReference>
<dbReference type="EMBL" id="UOGK01000574">
    <property type="protein sequence ID" value="VAX41658.1"/>
    <property type="molecule type" value="Genomic_DNA"/>
</dbReference>
<proteinExistence type="predicted"/>
<evidence type="ECO:0000256" key="1">
    <source>
        <dbReference type="SAM" id="MobiDB-lite"/>
    </source>
</evidence>
<dbReference type="SUPFAM" id="SSF54909">
    <property type="entry name" value="Dimeric alpha+beta barrel"/>
    <property type="match status" value="1"/>
</dbReference>